<reference evidence="3 4" key="1">
    <citation type="submission" date="2021-01" db="EMBL/GenBank/DDBJ databases">
        <title>Chryseolinea sp. Jin1 Genome sequencing and assembly.</title>
        <authorList>
            <person name="Kim I."/>
        </authorList>
    </citation>
    <scope>NUCLEOTIDE SEQUENCE [LARGE SCALE GENOMIC DNA]</scope>
    <source>
        <strain evidence="3 4">Jin1</strain>
    </source>
</reference>
<dbReference type="SUPFAM" id="SSF53474">
    <property type="entry name" value="alpha/beta-Hydrolases"/>
    <property type="match status" value="1"/>
</dbReference>
<evidence type="ECO:0000259" key="2">
    <source>
        <dbReference type="Pfam" id="PF00561"/>
    </source>
</evidence>
<dbReference type="Proteomes" id="UP000613030">
    <property type="component" value="Unassembled WGS sequence"/>
</dbReference>
<organism evidence="3 4">
    <name type="scientific">Chryseolinea lacunae</name>
    <dbReference type="NCBI Taxonomy" id="2801331"/>
    <lineage>
        <taxon>Bacteria</taxon>
        <taxon>Pseudomonadati</taxon>
        <taxon>Bacteroidota</taxon>
        <taxon>Cytophagia</taxon>
        <taxon>Cytophagales</taxon>
        <taxon>Fulvivirgaceae</taxon>
        <taxon>Chryseolinea</taxon>
    </lineage>
</organism>
<feature type="signal peptide" evidence="1">
    <location>
        <begin position="1"/>
        <end position="23"/>
    </location>
</feature>
<dbReference type="GO" id="GO:0016787">
    <property type="term" value="F:hydrolase activity"/>
    <property type="evidence" value="ECO:0007669"/>
    <property type="project" value="UniProtKB-KW"/>
</dbReference>
<keyword evidence="1" id="KW-0732">Signal</keyword>
<keyword evidence="4" id="KW-1185">Reference proteome</keyword>
<evidence type="ECO:0000313" key="4">
    <source>
        <dbReference type="Proteomes" id="UP000613030"/>
    </source>
</evidence>
<dbReference type="InterPro" id="IPR029058">
    <property type="entry name" value="AB_hydrolase_fold"/>
</dbReference>
<proteinExistence type="predicted"/>
<dbReference type="RefSeq" id="WP_202014019.1">
    <property type="nucleotide sequence ID" value="NZ_JAERRB010000010.1"/>
</dbReference>
<evidence type="ECO:0000256" key="1">
    <source>
        <dbReference type="SAM" id="SignalP"/>
    </source>
</evidence>
<dbReference type="InterPro" id="IPR000073">
    <property type="entry name" value="AB_hydrolase_1"/>
</dbReference>
<feature type="domain" description="AB hydrolase-1" evidence="2">
    <location>
        <begin position="39"/>
        <end position="186"/>
    </location>
</feature>
<sequence length="290" mass="31842">MKRIYSLPTIALLASFLLTNFLANGQKLFTVNVTGKGQPMILIHGLFCSGEVWKETVEHYQNAYECHVITLAGFGGNAPALSDHFLESMKDEVITYVKDKKLKNPIIMGHSMGGFLSLWAAASAPDLFQKVIAVDGIPFLSVLANPSATPDNMKPMALNMKNSMAGQTPEQIKTNQQRILQSMITSPERISQVAEIASKADSPTQGEVMYEMFTTDLRPTVAAIQSPVLVMGQWAAYKSYGATHDGSVAAYQAQVANVKHATVAINDTAKHFIFYDEPAWFFLTVDNFLK</sequence>
<protein>
    <submittedName>
        <fullName evidence="3">Alpha/beta hydrolase</fullName>
    </submittedName>
</protein>
<dbReference type="Pfam" id="PF00561">
    <property type="entry name" value="Abhydrolase_1"/>
    <property type="match status" value="1"/>
</dbReference>
<name>A0ABS1KYG5_9BACT</name>
<keyword evidence="3" id="KW-0378">Hydrolase</keyword>
<evidence type="ECO:0000313" key="3">
    <source>
        <dbReference type="EMBL" id="MBL0744365.1"/>
    </source>
</evidence>
<dbReference type="InterPro" id="IPR050266">
    <property type="entry name" value="AB_hydrolase_sf"/>
</dbReference>
<accession>A0ABS1KYG5</accession>
<gene>
    <name evidence="3" type="ORF">JI741_24240</name>
</gene>
<comment type="caution">
    <text evidence="3">The sequence shown here is derived from an EMBL/GenBank/DDBJ whole genome shotgun (WGS) entry which is preliminary data.</text>
</comment>
<dbReference type="EMBL" id="JAERRB010000010">
    <property type="protein sequence ID" value="MBL0744365.1"/>
    <property type="molecule type" value="Genomic_DNA"/>
</dbReference>
<dbReference type="PANTHER" id="PTHR43798">
    <property type="entry name" value="MONOACYLGLYCEROL LIPASE"/>
    <property type="match status" value="1"/>
</dbReference>
<feature type="chain" id="PRO_5045166126" evidence="1">
    <location>
        <begin position="24"/>
        <end position="290"/>
    </location>
</feature>
<dbReference type="Gene3D" id="3.40.50.1820">
    <property type="entry name" value="alpha/beta hydrolase"/>
    <property type="match status" value="1"/>
</dbReference>